<dbReference type="RefSeq" id="WP_394327273.1">
    <property type="nucleotide sequence ID" value="NZ_FOYN01000002.1"/>
</dbReference>
<evidence type="ECO:0000256" key="4">
    <source>
        <dbReference type="ARBA" id="ARBA00022490"/>
    </source>
</evidence>
<feature type="compositionally biased region" description="Low complexity" evidence="11">
    <location>
        <begin position="15"/>
        <end position="24"/>
    </location>
</feature>
<keyword evidence="13" id="KW-1185">Reference proteome</keyword>
<keyword evidence="6 10" id="KW-0547">Nucleotide-binding</keyword>
<comment type="subcellular location">
    <subcellularLocation>
        <location evidence="2 10">Cytoplasm</location>
    </subcellularLocation>
</comment>
<dbReference type="HAMAP" id="MF_01020">
    <property type="entry name" value="HisE"/>
    <property type="match status" value="1"/>
</dbReference>
<dbReference type="Pfam" id="PF01503">
    <property type="entry name" value="PRA-PH"/>
    <property type="match status" value="1"/>
</dbReference>
<dbReference type="UniPathway" id="UPA00031">
    <property type="reaction ID" value="UER00007"/>
</dbReference>
<dbReference type="Proteomes" id="UP000198932">
    <property type="component" value="Unassembled WGS sequence"/>
</dbReference>
<evidence type="ECO:0000256" key="8">
    <source>
        <dbReference type="ARBA" id="ARBA00022840"/>
    </source>
</evidence>
<dbReference type="GO" id="GO:0004636">
    <property type="term" value="F:phosphoribosyl-ATP diphosphatase activity"/>
    <property type="evidence" value="ECO:0007669"/>
    <property type="project" value="UniProtKB-UniRule"/>
</dbReference>
<keyword evidence="7 10" id="KW-0378">Hydrolase</keyword>
<dbReference type="SUPFAM" id="SSF101386">
    <property type="entry name" value="all-alpha NTP pyrophosphatases"/>
    <property type="match status" value="1"/>
</dbReference>
<dbReference type="PANTHER" id="PTHR42945:SF9">
    <property type="entry name" value="HISTIDINE BIOSYNTHESIS BIFUNCTIONAL PROTEIN HISIE"/>
    <property type="match status" value="1"/>
</dbReference>
<reference evidence="13" key="1">
    <citation type="submission" date="2016-10" db="EMBL/GenBank/DDBJ databases">
        <authorList>
            <person name="Varghese N."/>
            <person name="Submissions S."/>
        </authorList>
    </citation>
    <scope>NUCLEOTIDE SEQUENCE [LARGE SCALE GENOMIC DNA]</scope>
    <source>
        <strain evidence="13">RD 26</strain>
    </source>
</reference>
<keyword evidence="9 10" id="KW-0368">Histidine biosynthesis</keyword>
<dbReference type="GO" id="GO:0000105">
    <property type="term" value="P:L-histidine biosynthetic process"/>
    <property type="evidence" value="ECO:0007669"/>
    <property type="project" value="UniProtKB-UniRule"/>
</dbReference>
<evidence type="ECO:0000256" key="1">
    <source>
        <dbReference type="ARBA" id="ARBA00001460"/>
    </source>
</evidence>
<keyword evidence="5 10" id="KW-0028">Amino-acid biosynthesis</keyword>
<dbReference type="STRING" id="35743.SAMN04487937_1259"/>
<feature type="region of interest" description="Disordered" evidence="11">
    <location>
        <begin position="1"/>
        <end position="28"/>
    </location>
</feature>
<keyword evidence="8 10" id="KW-0067">ATP-binding</keyword>
<feature type="compositionally biased region" description="Gly residues" evidence="11">
    <location>
        <begin position="1"/>
        <end position="14"/>
    </location>
</feature>
<dbReference type="GO" id="GO:0005524">
    <property type="term" value="F:ATP binding"/>
    <property type="evidence" value="ECO:0007669"/>
    <property type="project" value="UniProtKB-KW"/>
</dbReference>
<evidence type="ECO:0000256" key="5">
    <source>
        <dbReference type="ARBA" id="ARBA00022605"/>
    </source>
</evidence>
<dbReference type="EMBL" id="FOYN01000002">
    <property type="protein sequence ID" value="SFR33920.1"/>
    <property type="molecule type" value="Genomic_DNA"/>
</dbReference>
<accession>A0A1I6FVG3</accession>
<gene>
    <name evidence="10" type="primary">hisE</name>
    <name evidence="12" type="ORF">SAMN04487937_1259</name>
</gene>
<dbReference type="InterPro" id="IPR021130">
    <property type="entry name" value="PRib-ATP_PPHydrolase-like"/>
</dbReference>
<comment type="pathway">
    <text evidence="3 10">Amino-acid biosynthesis; L-histidine biosynthesis; L-histidine from 5-phospho-alpha-D-ribose 1-diphosphate: step 2/9.</text>
</comment>
<evidence type="ECO:0000313" key="12">
    <source>
        <dbReference type="EMBL" id="SFR33920.1"/>
    </source>
</evidence>
<dbReference type="CDD" id="cd11534">
    <property type="entry name" value="NTP-PPase_HisIE_like"/>
    <property type="match status" value="1"/>
</dbReference>
<comment type="catalytic activity">
    <reaction evidence="1 10">
        <text>1-(5-phospho-beta-D-ribosyl)-ATP + H2O = 1-(5-phospho-beta-D-ribosyl)-5'-AMP + diphosphate + H(+)</text>
        <dbReference type="Rhea" id="RHEA:22828"/>
        <dbReference type="ChEBI" id="CHEBI:15377"/>
        <dbReference type="ChEBI" id="CHEBI:15378"/>
        <dbReference type="ChEBI" id="CHEBI:33019"/>
        <dbReference type="ChEBI" id="CHEBI:59457"/>
        <dbReference type="ChEBI" id="CHEBI:73183"/>
        <dbReference type="EC" id="3.6.1.31"/>
    </reaction>
</comment>
<dbReference type="NCBIfam" id="TIGR03188">
    <property type="entry name" value="histidine_hisI"/>
    <property type="match status" value="1"/>
</dbReference>
<evidence type="ECO:0000313" key="13">
    <source>
        <dbReference type="Proteomes" id="UP000198932"/>
    </source>
</evidence>
<sequence>MSGPAGDDGGGGTTDGPAAEAGGDSAVPSEDVLDELFATIESRREELPEGSYTASLFTHEKGENAVLEKIGEETTEAILAAKDDDREELTAESADLVYHLLVLFAMKDLAVDDLRSELRDRF</sequence>
<comment type="similarity">
    <text evidence="10">Belongs to the PRA-PH family.</text>
</comment>
<evidence type="ECO:0000256" key="10">
    <source>
        <dbReference type="HAMAP-Rule" id="MF_01020"/>
    </source>
</evidence>
<keyword evidence="4 10" id="KW-0963">Cytoplasm</keyword>
<dbReference type="InterPro" id="IPR008179">
    <property type="entry name" value="HisE"/>
</dbReference>
<evidence type="ECO:0000256" key="2">
    <source>
        <dbReference type="ARBA" id="ARBA00004496"/>
    </source>
</evidence>
<evidence type="ECO:0000256" key="9">
    <source>
        <dbReference type="ARBA" id="ARBA00023102"/>
    </source>
</evidence>
<proteinExistence type="inferred from homology"/>
<evidence type="ECO:0000256" key="6">
    <source>
        <dbReference type="ARBA" id="ARBA00022741"/>
    </source>
</evidence>
<evidence type="ECO:0000256" key="3">
    <source>
        <dbReference type="ARBA" id="ARBA00005204"/>
    </source>
</evidence>
<dbReference type="EC" id="3.6.1.31" evidence="10"/>
<organism evidence="12 13">
    <name type="scientific">Halorubrum sodomense</name>
    <dbReference type="NCBI Taxonomy" id="35743"/>
    <lineage>
        <taxon>Archaea</taxon>
        <taxon>Methanobacteriati</taxon>
        <taxon>Methanobacteriota</taxon>
        <taxon>Stenosarchaea group</taxon>
        <taxon>Halobacteria</taxon>
        <taxon>Halobacteriales</taxon>
        <taxon>Haloferacaceae</taxon>
        <taxon>Halorubrum</taxon>
    </lineage>
</organism>
<name>A0A1I6FVG3_HALSD</name>
<dbReference type="Gene3D" id="1.10.287.1080">
    <property type="entry name" value="MazG-like"/>
    <property type="match status" value="1"/>
</dbReference>
<dbReference type="PANTHER" id="PTHR42945">
    <property type="entry name" value="HISTIDINE BIOSYNTHESIS BIFUNCTIONAL PROTEIN"/>
    <property type="match status" value="1"/>
</dbReference>
<evidence type="ECO:0000256" key="7">
    <source>
        <dbReference type="ARBA" id="ARBA00022801"/>
    </source>
</evidence>
<dbReference type="AlphaFoldDB" id="A0A1I6FVG3"/>
<evidence type="ECO:0000256" key="11">
    <source>
        <dbReference type="SAM" id="MobiDB-lite"/>
    </source>
</evidence>
<dbReference type="GO" id="GO:0005737">
    <property type="term" value="C:cytoplasm"/>
    <property type="evidence" value="ECO:0007669"/>
    <property type="project" value="UniProtKB-SubCell"/>
</dbReference>
<protein>
    <recommendedName>
        <fullName evidence="10">Phosphoribosyl-ATP pyrophosphatase</fullName>
        <shortName evidence="10">PRA-PH</shortName>
        <ecNumber evidence="10">3.6.1.31</ecNumber>
    </recommendedName>
</protein>